<dbReference type="STRING" id="315749.Bcer98_2965"/>
<dbReference type="KEGG" id="bcy:Bcer98_2965"/>
<dbReference type="EMBL" id="CP000764">
    <property type="protein sequence ID" value="ABS23195.1"/>
    <property type="molecule type" value="Genomic_DNA"/>
</dbReference>
<dbReference type="AlphaFoldDB" id="A7GST7"/>
<name>A7GST7_BACCN</name>
<dbReference type="HOGENOM" id="CLU_208280_0_0_9"/>
<proteinExistence type="predicted"/>
<organism evidence="1 2">
    <name type="scientific">Bacillus cytotoxicus (strain DSM 22905 / CIP 110041 / 391-98 / NVH 391-98)</name>
    <dbReference type="NCBI Taxonomy" id="315749"/>
    <lineage>
        <taxon>Bacteria</taxon>
        <taxon>Bacillati</taxon>
        <taxon>Bacillota</taxon>
        <taxon>Bacilli</taxon>
        <taxon>Bacillales</taxon>
        <taxon>Bacillaceae</taxon>
        <taxon>Bacillus</taxon>
        <taxon>Bacillus cereus group</taxon>
    </lineage>
</organism>
<gene>
    <name evidence="1" type="ordered locus">Bcer98_2965</name>
</gene>
<sequence>MQNYLVINKTTFGTSVYECETQEEVKEIVSQLIEKGAHPASIRVTKEIPVDITVKVDVEFQV</sequence>
<dbReference type="Proteomes" id="UP000002300">
    <property type="component" value="Chromosome"/>
</dbReference>
<protein>
    <submittedName>
        <fullName evidence="1">Uncharacterized protein</fullName>
    </submittedName>
</protein>
<evidence type="ECO:0000313" key="2">
    <source>
        <dbReference type="Proteomes" id="UP000002300"/>
    </source>
</evidence>
<keyword evidence="2" id="KW-1185">Reference proteome</keyword>
<dbReference type="RefSeq" id="WP_012095423.1">
    <property type="nucleotide sequence ID" value="NC_009674.1"/>
</dbReference>
<dbReference type="GeneID" id="33898217"/>
<reference evidence="1 2" key="1">
    <citation type="journal article" date="2008" name="Chem. Biol. Interact.">
        <title>Extending the Bacillus cereus group genomics to putative food-borne pathogens of different toxicity.</title>
        <authorList>
            <person name="Lapidus A."/>
            <person name="Goltsman E."/>
            <person name="Auger S."/>
            <person name="Galleron N."/>
            <person name="Segurens B."/>
            <person name="Dossat C."/>
            <person name="Land M.L."/>
            <person name="Broussolle V."/>
            <person name="Brillard J."/>
            <person name="Guinebretiere M.H."/>
            <person name="Sanchis V."/>
            <person name="Nguen-The C."/>
            <person name="Lereclus D."/>
            <person name="Richardson P."/>
            <person name="Wincker P."/>
            <person name="Weissenbach J."/>
            <person name="Ehrlich S.D."/>
            <person name="Sorokin A."/>
        </authorList>
    </citation>
    <scope>NUCLEOTIDE SEQUENCE [LARGE SCALE GENOMIC DNA]</scope>
    <source>
        <strain evidence="2">DSM 22905 / CIP 110041 / 391-98 / NVH 391-98</strain>
    </source>
</reference>
<accession>A7GST7</accession>
<evidence type="ECO:0000313" key="1">
    <source>
        <dbReference type="EMBL" id="ABS23195.1"/>
    </source>
</evidence>